<dbReference type="PROSITE" id="PS50893">
    <property type="entry name" value="ABC_TRANSPORTER_2"/>
    <property type="match status" value="1"/>
</dbReference>
<dbReference type="CDD" id="cd03230">
    <property type="entry name" value="ABC_DR_subfamily_A"/>
    <property type="match status" value="1"/>
</dbReference>
<dbReference type="Pfam" id="PF00005">
    <property type="entry name" value="ABC_tran"/>
    <property type="match status" value="1"/>
</dbReference>
<dbReference type="PROSITE" id="PS00211">
    <property type="entry name" value="ABC_TRANSPORTER_1"/>
    <property type="match status" value="1"/>
</dbReference>
<dbReference type="Gene3D" id="3.40.50.300">
    <property type="entry name" value="P-loop containing nucleotide triphosphate hydrolases"/>
    <property type="match status" value="1"/>
</dbReference>
<dbReference type="PANTHER" id="PTHR42711">
    <property type="entry name" value="ABC TRANSPORTER ATP-BINDING PROTEIN"/>
    <property type="match status" value="1"/>
</dbReference>
<name>A0ABT5J275_9NEIS</name>
<dbReference type="InterPro" id="IPR003593">
    <property type="entry name" value="AAA+_ATPase"/>
</dbReference>
<keyword evidence="3" id="KW-0536">Nodulation</keyword>
<sequence>MTHAISIESVSKRFGSLQALDSVSFTVAQGEFFALLGPNGAGKTTLISAMAGLSRPDSGHIRIMGHDTVASARQARMTLGVVPQELVFDPFFSVREALVFQSGYFGIRRNDAWIDELLHKLGLTDKAGTNMRALSGGMKRRVMVAQALVHRPPVIVLDEPTAGVDVELRQSLWAFVQELNQAGHTIVLTTHYLEEAETLCSRIAMLKKGKLLALENKDKLLAHSATREISLKLAAALPASLQPLKVREADGRHILQLADIARLEDVLRELRLAAVEVRELSIHETDLEQVFVKMMHGGRV</sequence>
<dbReference type="InterPro" id="IPR050763">
    <property type="entry name" value="ABC_transporter_ATP-binding"/>
</dbReference>
<evidence type="ECO:0000256" key="1">
    <source>
        <dbReference type="ARBA" id="ARBA00005417"/>
    </source>
</evidence>
<evidence type="ECO:0000313" key="8">
    <source>
        <dbReference type="EMBL" id="MDC7718757.1"/>
    </source>
</evidence>
<comment type="similarity">
    <text evidence="1">Belongs to the ABC transporter superfamily.</text>
</comment>
<dbReference type="EMBL" id="JAQQLF010000025">
    <property type="protein sequence ID" value="MDC7718757.1"/>
    <property type="molecule type" value="Genomic_DNA"/>
</dbReference>
<evidence type="ECO:0000256" key="3">
    <source>
        <dbReference type="ARBA" id="ARBA00022458"/>
    </source>
</evidence>
<feature type="domain" description="ABC transporter" evidence="7">
    <location>
        <begin position="5"/>
        <end position="233"/>
    </location>
</feature>
<dbReference type="SUPFAM" id="SSF52540">
    <property type="entry name" value="P-loop containing nucleoside triphosphate hydrolases"/>
    <property type="match status" value="1"/>
</dbReference>
<dbReference type="SMART" id="SM00382">
    <property type="entry name" value="AAA"/>
    <property type="match status" value="1"/>
</dbReference>
<keyword evidence="5" id="KW-0547">Nucleotide-binding</keyword>
<evidence type="ECO:0000313" key="9">
    <source>
        <dbReference type="Proteomes" id="UP001219956"/>
    </source>
</evidence>
<keyword evidence="4" id="KW-1003">Cell membrane</keyword>
<evidence type="ECO:0000256" key="5">
    <source>
        <dbReference type="ARBA" id="ARBA00022741"/>
    </source>
</evidence>
<accession>A0ABT5J275</accession>
<gene>
    <name evidence="8" type="ORF">PQU95_16275</name>
</gene>
<dbReference type="InterPro" id="IPR003439">
    <property type="entry name" value="ABC_transporter-like_ATP-bd"/>
</dbReference>
<evidence type="ECO:0000256" key="6">
    <source>
        <dbReference type="ARBA" id="ARBA00022840"/>
    </source>
</evidence>
<protein>
    <submittedName>
        <fullName evidence="8">ABC transporter ATP-binding protein</fullName>
    </submittedName>
</protein>
<organism evidence="8 9">
    <name type="scientific">Vogesella aquatica</name>
    <dbReference type="NCBI Taxonomy" id="2984206"/>
    <lineage>
        <taxon>Bacteria</taxon>
        <taxon>Pseudomonadati</taxon>
        <taxon>Pseudomonadota</taxon>
        <taxon>Betaproteobacteria</taxon>
        <taxon>Neisseriales</taxon>
        <taxon>Chromobacteriaceae</taxon>
        <taxon>Vogesella</taxon>
    </lineage>
</organism>
<dbReference type="Proteomes" id="UP001219956">
    <property type="component" value="Unassembled WGS sequence"/>
</dbReference>
<proteinExistence type="inferred from homology"/>
<keyword evidence="6 8" id="KW-0067">ATP-binding</keyword>
<dbReference type="InterPro" id="IPR027417">
    <property type="entry name" value="P-loop_NTPase"/>
</dbReference>
<keyword evidence="4" id="KW-0472">Membrane</keyword>
<evidence type="ECO:0000256" key="4">
    <source>
        <dbReference type="ARBA" id="ARBA00022475"/>
    </source>
</evidence>
<evidence type="ECO:0000259" key="7">
    <source>
        <dbReference type="PROSITE" id="PS50893"/>
    </source>
</evidence>
<evidence type="ECO:0000256" key="2">
    <source>
        <dbReference type="ARBA" id="ARBA00022448"/>
    </source>
</evidence>
<dbReference type="GO" id="GO:0005524">
    <property type="term" value="F:ATP binding"/>
    <property type="evidence" value="ECO:0007669"/>
    <property type="project" value="UniProtKB-KW"/>
</dbReference>
<dbReference type="InterPro" id="IPR017871">
    <property type="entry name" value="ABC_transporter-like_CS"/>
</dbReference>
<keyword evidence="9" id="KW-1185">Reference proteome</keyword>
<keyword evidence="2" id="KW-0813">Transport</keyword>
<comment type="caution">
    <text evidence="8">The sequence shown here is derived from an EMBL/GenBank/DDBJ whole genome shotgun (WGS) entry which is preliminary data.</text>
</comment>
<dbReference type="PANTHER" id="PTHR42711:SF5">
    <property type="entry name" value="ABC TRANSPORTER ATP-BINDING PROTEIN NATA"/>
    <property type="match status" value="1"/>
</dbReference>
<reference evidence="8 9" key="1">
    <citation type="submission" date="2023-01" db="EMBL/GenBank/DDBJ databases">
        <title>Novel species of the genus Vogesella isolated from rivers.</title>
        <authorList>
            <person name="Lu H."/>
        </authorList>
    </citation>
    <scope>NUCLEOTIDE SEQUENCE [LARGE SCALE GENOMIC DNA]</scope>
    <source>
        <strain evidence="8 9">DC21W</strain>
    </source>
</reference>
<dbReference type="RefSeq" id="WP_272752982.1">
    <property type="nucleotide sequence ID" value="NZ_JAQQLF010000025.1"/>
</dbReference>